<feature type="transmembrane region" description="Helical" evidence="1">
    <location>
        <begin position="126"/>
        <end position="143"/>
    </location>
</feature>
<accession>A0AAE0SX57</accession>
<dbReference type="AlphaFoldDB" id="A0AAE0SX57"/>
<name>A0AAE0SX57_9BIVA</name>
<protein>
    <submittedName>
        <fullName evidence="2">Uncharacterized protein</fullName>
    </submittedName>
</protein>
<reference evidence="2" key="2">
    <citation type="journal article" date="2021" name="Genome Biol. Evol.">
        <title>Developing a high-quality reference genome for a parasitic bivalve with doubly uniparental inheritance (Bivalvia: Unionida).</title>
        <authorList>
            <person name="Smith C.H."/>
        </authorList>
    </citation>
    <scope>NUCLEOTIDE SEQUENCE</scope>
    <source>
        <strain evidence="2">CHS0354</strain>
        <tissue evidence="2">Mantle</tissue>
    </source>
</reference>
<keyword evidence="1" id="KW-1133">Transmembrane helix</keyword>
<evidence type="ECO:0000313" key="2">
    <source>
        <dbReference type="EMBL" id="KAK3599721.1"/>
    </source>
</evidence>
<keyword evidence="1" id="KW-0812">Transmembrane</keyword>
<proteinExistence type="predicted"/>
<organism evidence="2 3">
    <name type="scientific">Potamilus streckersoni</name>
    <dbReference type="NCBI Taxonomy" id="2493646"/>
    <lineage>
        <taxon>Eukaryota</taxon>
        <taxon>Metazoa</taxon>
        <taxon>Spiralia</taxon>
        <taxon>Lophotrochozoa</taxon>
        <taxon>Mollusca</taxon>
        <taxon>Bivalvia</taxon>
        <taxon>Autobranchia</taxon>
        <taxon>Heteroconchia</taxon>
        <taxon>Palaeoheterodonta</taxon>
        <taxon>Unionida</taxon>
        <taxon>Unionoidea</taxon>
        <taxon>Unionidae</taxon>
        <taxon>Ambleminae</taxon>
        <taxon>Lampsilini</taxon>
        <taxon>Potamilus</taxon>
    </lineage>
</organism>
<dbReference type="EMBL" id="JAEAOA010002176">
    <property type="protein sequence ID" value="KAK3599721.1"/>
    <property type="molecule type" value="Genomic_DNA"/>
</dbReference>
<evidence type="ECO:0000256" key="1">
    <source>
        <dbReference type="SAM" id="Phobius"/>
    </source>
</evidence>
<keyword evidence="3" id="KW-1185">Reference proteome</keyword>
<reference evidence="2" key="1">
    <citation type="journal article" date="2021" name="Genome Biol. Evol.">
        <title>A High-Quality Reference Genome for a Parasitic Bivalve with Doubly Uniparental Inheritance (Bivalvia: Unionida).</title>
        <authorList>
            <person name="Smith C.H."/>
        </authorList>
    </citation>
    <scope>NUCLEOTIDE SEQUENCE</scope>
    <source>
        <strain evidence="2">CHS0354</strain>
    </source>
</reference>
<evidence type="ECO:0000313" key="3">
    <source>
        <dbReference type="Proteomes" id="UP001195483"/>
    </source>
</evidence>
<keyword evidence="1" id="KW-0472">Membrane</keyword>
<feature type="transmembrane region" description="Helical" evidence="1">
    <location>
        <begin position="95"/>
        <end position="114"/>
    </location>
</feature>
<comment type="caution">
    <text evidence="2">The sequence shown here is derived from an EMBL/GenBank/DDBJ whole genome shotgun (WGS) entry which is preliminary data.</text>
</comment>
<sequence length="195" mass="21280">MTAEIFKQELAVITQQLHPSNQEEMGFFSHVESSTATQTNTHEICHKLCGLQPSGFSDEFLAFLIINSKDVVKLSTTRFAANQVMVLSTAEKLPFLLLAFISIPAICSCVFLTIHLPGLGAGADDSFVTPTPLTVTVTVNAWIHMMKPIAVRIEVHVIPCSMDVAPLDEGGFVEGFLTLVSIGRVEENIVCSFIR</sequence>
<reference evidence="2" key="3">
    <citation type="submission" date="2023-05" db="EMBL/GenBank/DDBJ databases">
        <authorList>
            <person name="Smith C.H."/>
        </authorList>
    </citation>
    <scope>NUCLEOTIDE SEQUENCE</scope>
    <source>
        <strain evidence="2">CHS0354</strain>
        <tissue evidence="2">Mantle</tissue>
    </source>
</reference>
<dbReference type="Proteomes" id="UP001195483">
    <property type="component" value="Unassembled WGS sequence"/>
</dbReference>
<gene>
    <name evidence="2" type="ORF">CHS0354_037194</name>
</gene>